<protein>
    <submittedName>
        <fullName evidence="2">Uncharacterized protein</fullName>
    </submittedName>
</protein>
<dbReference type="AlphaFoldDB" id="A0A1E5V8U8"/>
<name>A0A1E5V8U8_9POAL</name>
<feature type="compositionally biased region" description="Low complexity" evidence="1">
    <location>
        <begin position="26"/>
        <end position="35"/>
    </location>
</feature>
<feature type="compositionally biased region" description="Basic and acidic residues" evidence="1">
    <location>
        <begin position="44"/>
        <end position="62"/>
    </location>
</feature>
<organism evidence="2 3">
    <name type="scientific">Dichanthelium oligosanthes</name>
    <dbReference type="NCBI Taxonomy" id="888268"/>
    <lineage>
        <taxon>Eukaryota</taxon>
        <taxon>Viridiplantae</taxon>
        <taxon>Streptophyta</taxon>
        <taxon>Embryophyta</taxon>
        <taxon>Tracheophyta</taxon>
        <taxon>Spermatophyta</taxon>
        <taxon>Magnoliopsida</taxon>
        <taxon>Liliopsida</taxon>
        <taxon>Poales</taxon>
        <taxon>Poaceae</taxon>
        <taxon>PACMAD clade</taxon>
        <taxon>Panicoideae</taxon>
        <taxon>Panicodae</taxon>
        <taxon>Paniceae</taxon>
        <taxon>Dichantheliinae</taxon>
        <taxon>Dichanthelium</taxon>
    </lineage>
</organism>
<evidence type="ECO:0000313" key="3">
    <source>
        <dbReference type="Proteomes" id="UP000095767"/>
    </source>
</evidence>
<sequence length="119" mass="12825">MPPHSSSSGMRSIHCELQRRRPKPLAPKSSAAKKPSAPPPPLREGARDKVREPCPRQPREEVPSSSSHSRGCVGTDAPRPRPHASPRPPVASPSTPLPSRSPPLRSSPRAEPLPAPQRI</sequence>
<reference evidence="2 3" key="1">
    <citation type="submission" date="2016-09" db="EMBL/GenBank/DDBJ databases">
        <title>The draft genome of Dichanthelium oligosanthes: A C3 panicoid grass species.</title>
        <authorList>
            <person name="Studer A.J."/>
            <person name="Schnable J.C."/>
            <person name="Brutnell T.P."/>
        </authorList>
    </citation>
    <scope>NUCLEOTIDE SEQUENCE [LARGE SCALE GENOMIC DNA]</scope>
    <source>
        <strain evidence="3">cv. Kellogg 1175</strain>
        <tissue evidence="2">Leaf</tissue>
    </source>
</reference>
<accession>A0A1E5V8U8</accession>
<gene>
    <name evidence="2" type="ORF">BAE44_0017393</name>
</gene>
<proteinExistence type="predicted"/>
<dbReference type="EMBL" id="LWDX02047588">
    <property type="protein sequence ID" value="OEL21583.1"/>
    <property type="molecule type" value="Genomic_DNA"/>
</dbReference>
<feature type="compositionally biased region" description="Polar residues" evidence="1">
    <location>
        <begin position="1"/>
        <end position="10"/>
    </location>
</feature>
<keyword evidence="3" id="KW-1185">Reference proteome</keyword>
<dbReference type="STRING" id="888268.A0A1E5V8U8"/>
<feature type="region of interest" description="Disordered" evidence="1">
    <location>
        <begin position="1"/>
        <end position="119"/>
    </location>
</feature>
<dbReference type="Proteomes" id="UP000095767">
    <property type="component" value="Unassembled WGS sequence"/>
</dbReference>
<feature type="compositionally biased region" description="Pro residues" evidence="1">
    <location>
        <begin position="83"/>
        <end position="101"/>
    </location>
</feature>
<evidence type="ECO:0000256" key="1">
    <source>
        <dbReference type="SAM" id="MobiDB-lite"/>
    </source>
</evidence>
<evidence type="ECO:0000313" key="2">
    <source>
        <dbReference type="EMBL" id="OEL21583.1"/>
    </source>
</evidence>
<comment type="caution">
    <text evidence="2">The sequence shown here is derived from an EMBL/GenBank/DDBJ whole genome shotgun (WGS) entry which is preliminary data.</text>
</comment>